<evidence type="ECO:0000313" key="5">
    <source>
        <dbReference type="Proteomes" id="UP000530268"/>
    </source>
</evidence>
<organism evidence="4 5">
    <name type="scientific">Sulfitobacter undariae</name>
    <dbReference type="NCBI Taxonomy" id="1563671"/>
    <lineage>
        <taxon>Bacteria</taxon>
        <taxon>Pseudomonadati</taxon>
        <taxon>Pseudomonadota</taxon>
        <taxon>Alphaproteobacteria</taxon>
        <taxon>Rhodobacterales</taxon>
        <taxon>Roseobacteraceae</taxon>
        <taxon>Sulfitobacter</taxon>
    </lineage>
</organism>
<protein>
    <submittedName>
        <fullName evidence="4">Polar amino acid transport system substrate-binding protein</fullName>
    </submittedName>
</protein>
<dbReference type="AlphaFoldDB" id="A0A7W6E946"/>
<dbReference type="Pfam" id="PF00497">
    <property type="entry name" value="SBP_bac_3"/>
    <property type="match status" value="1"/>
</dbReference>
<comment type="caution">
    <text evidence="4">The sequence shown here is derived from an EMBL/GenBank/DDBJ whole genome shotgun (WGS) entry which is preliminary data.</text>
</comment>
<keyword evidence="5" id="KW-1185">Reference proteome</keyword>
<dbReference type="SMART" id="SM00062">
    <property type="entry name" value="PBPb"/>
    <property type="match status" value="1"/>
</dbReference>
<dbReference type="PANTHER" id="PTHR35936:SF19">
    <property type="entry name" value="AMINO-ACID-BINDING PROTEIN YXEM-RELATED"/>
    <property type="match status" value="1"/>
</dbReference>
<dbReference type="EMBL" id="JACIEI010000003">
    <property type="protein sequence ID" value="MBB3993569.1"/>
    <property type="molecule type" value="Genomic_DNA"/>
</dbReference>
<name>A0A7W6E946_9RHOB</name>
<evidence type="ECO:0000256" key="2">
    <source>
        <dbReference type="SAM" id="SignalP"/>
    </source>
</evidence>
<feature type="domain" description="Solute-binding protein family 3/N-terminal" evidence="3">
    <location>
        <begin position="25"/>
        <end position="239"/>
    </location>
</feature>
<reference evidence="4 5" key="1">
    <citation type="submission" date="2020-08" db="EMBL/GenBank/DDBJ databases">
        <title>Genomic Encyclopedia of Type Strains, Phase IV (KMG-IV): sequencing the most valuable type-strain genomes for metagenomic binning, comparative biology and taxonomic classification.</title>
        <authorList>
            <person name="Goeker M."/>
        </authorList>
    </citation>
    <scope>NUCLEOTIDE SEQUENCE [LARGE SCALE GENOMIC DNA]</scope>
    <source>
        <strain evidence="4 5">DSM 102234</strain>
    </source>
</reference>
<evidence type="ECO:0000259" key="3">
    <source>
        <dbReference type="SMART" id="SM00062"/>
    </source>
</evidence>
<dbReference type="PANTHER" id="PTHR35936">
    <property type="entry name" value="MEMBRANE-BOUND LYTIC MUREIN TRANSGLYCOSYLASE F"/>
    <property type="match status" value="1"/>
</dbReference>
<sequence length="244" mass="25801">MKKIILATSAMALMAGMAFAQEGKTIRMGTEGAYPPYNFLNDNGEVDGYEREIGDELCKRAELKCEWVTNEWDSIIPNLTSGNYDVIIAGMSITDARDEVIDFTQNYLPPAASAYAALSADADITGGVVAAQASTIQAGHVAESGATLLEFATYDETVAAVRNGEADAVFADKDALVPAVEESGGEVVFVGDDVPLGGGIGMGLRESDTELKAKFDAAITSMKEDGTINAAIIKWFGEDATVYE</sequence>
<proteinExistence type="predicted"/>
<keyword evidence="1 2" id="KW-0732">Signal</keyword>
<feature type="chain" id="PRO_5030858658" evidence="2">
    <location>
        <begin position="21"/>
        <end position="244"/>
    </location>
</feature>
<gene>
    <name evidence="4" type="ORF">GGR95_001200</name>
</gene>
<dbReference type="RefSeq" id="WP_184563801.1">
    <property type="nucleotide sequence ID" value="NZ_JACIEI010000003.1"/>
</dbReference>
<dbReference type="Gene3D" id="3.40.190.10">
    <property type="entry name" value="Periplasmic binding protein-like II"/>
    <property type="match status" value="2"/>
</dbReference>
<feature type="signal peptide" evidence="2">
    <location>
        <begin position="1"/>
        <end position="20"/>
    </location>
</feature>
<dbReference type="Proteomes" id="UP000530268">
    <property type="component" value="Unassembled WGS sequence"/>
</dbReference>
<accession>A0A7W6E946</accession>
<dbReference type="InterPro" id="IPR001638">
    <property type="entry name" value="Solute-binding_3/MltF_N"/>
</dbReference>
<dbReference type="SUPFAM" id="SSF53850">
    <property type="entry name" value="Periplasmic binding protein-like II"/>
    <property type="match status" value="1"/>
</dbReference>
<evidence type="ECO:0000313" key="4">
    <source>
        <dbReference type="EMBL" id="MBB3993569.1"/>
    </source>
</evidence>
<evidence type="ECO:0000256" key="1">
    <source>
        <dbReference type="ARBA" id="ARBA00022729"/>
    </source>
</evidence>